<keyword evidence="6" id="KW-0732">Signal</keyword>
<dbReference type="InterPro" id="IPR050330">
    <property type="entry name" value="Bact_OuterMem_StrucFunc"/>
</dbReference>
<proteinExistence type="predicted"/>
<evidence type="ECO:0000256" key="4">
    <source>
        <dbReference type="PROSITE-ProRule" id="PRU00339"/>
    </source>
</evidence>
<comment type="subcellular location">
    <subcellularLocation>
        <location evidence="1">Cell outer membrane</location>
    </subcellularLocation>
</comment>
<feature type="signal peptide" evidence="6">
    <location>
        <begin position="1"/>
        <end position="18"/>
    </location>
</feature>
<dbReference type="PROSITE" id="PS51123">
    <property type="entry name" value="OMPA_2"/>
    <property type="match status" value="1"/>
</dbReference>
<evidence type="ECO:0000313" key="8">
    <source>
        <dbReference type="EMBL" id="MUH35408.1"/>
    </source>
</evidence>
<keyword evidence="8" id="KW-0282">Flagellum</keyword>
<name>A0A7X2ZS63_9FLAO</name>
<dbReference type="PROSITE" id="PS50005">
    <property type="entry name" value="TPR"/>
    <property type="match status" value="1"/>
</dbReference>
<dbReference type="Proteomes" id="UP000540519">
    <property type="component" value="Unassembled WGS sequence"/>
</dbReference>
<dbReference type="Gene3D" id="2.120.10.30">
    <property type="entry name" value="TolB, C-terminal domain"/>
    <property type="match status" value="1"/>
</dbReference>
<dbReference type="InterPro" id="IPR011659">
    <property type="entry name" value="WD40"/>
</dbReference>
<evidence type="ECO:0000256" key="1">
    <source>
        <dbReference type="ARBA" id="ARBA00004442"/>
    </source>
</evidence>
<dbReference type="SUPFAM" id="SSF103088">
    <property type="entry name" value="OmpA-like"/>
    <property type="match status" value="1"/>
</dbReference>
<dbReference type="PANTHER" id="PTHR30329:SF21">
    <property type="entry name" value="LIPOPROTEIN YIAD-RELATED"/>
    <property type="match status" value="1"/>
</dbReference>
<feature type="chain" id="PRO_5030887056" evidence="6">
    <location>
        <begin position="19"/>
        <end position="650"/>
    </location>
</feature>
<accession>A0A7X2ZS63</accession>
<dbReference type="GO" id="GO:0009279">
    <property type="term" value="C:cell outer membrane"/>
    <property type="evidence" value="ECO:0007669"/>
    <property type="project" value="UniProtKB-SubCell"/>
</dbReference>
<keyword evidence="9" id="KW-1185">Reference proteome</keyword>
<dbReference type="Pfam" id="PF00691">
    <property type="entry name" value="OmpA"/>
    <property type="match status" value="1"/>
</dbReference>
<dbReference type="PANTHER" id="PTHR30329">
    <property type="entry name" value="STATOR ELEMENT OF FLAGELLAR MOTOR COMPLEX"/>
    <property type="match status" value="1"/>
</dbReference>
<organism evidence="8 9">
    <name type="scientific">Zobellia amurskyensis</name>
    <dbReference type="NCBI Taxonomy" id="248905"/>
    <lineage>
        <taxon>Bacteria</taxon>
        <taxon>Pseudomonadati</taxon>
        <taxon>Bacteroidota</taxon>
        <taxon>Flavobacteriia</taxon>
        <taxon>Flavobacteriales</taxon>
        <taxon>Flavobacteriaceae</taxon>
        <taxon>Zobellia</taxon>
    </lineage>
</organism>
<dbReference type="Pfam" id="PF13620">
    <property type="entry name" value="CarboxypepD_reg"/>
    <property type="match status" value="1"/>
</dbReference>
<dbReference type="SUPFAM" id="SSF49464">
    <property type="entry name" value="Carboxypeptidase regulatory domain-like"/>
    <property type="match status" value="1"/>
</dbReference>
<dbReference type="Gene3D" id="3.30.1330.60">
    <property type="entry name" value="OmpA-like domain"/>
    <property type="match status" value="1"/>
</dbReference>
<dbReference type="SUPFAM" id="SSF48452">
    <property type="entry name" value="TPR-like"/>
    <property type="match status" value="1"/>
</dbReference>
<dbReference type="SUPFAM" id="SSF82171">
    <property type="entry name" value="DPP6 N-terminal domain-like"/>
    <property type="match status" value="1"/>
</dbReference>
<dbReference type="PRINTS" id="PR01021">
    <property type="entry name" value="OMPADOMAIN"/>
</dbReference>
<evidence type="ECO:0000259" key="7">
    <source>
        <dbReference type="PROSITE" id="PS51123"/>
    </source>
</evidence>
<dbReference type="InterPro" id="IPR006665">
    <property type="entry name" value="OmpA-like"/>
</dbReference>
<dbReference type="InterPro" id="IPR036737">
    <property type="entry name" value="OmpA-like_sf"/>
</dbReference>
<dbReference type="Gene3D" id="1.25.40.10">
    <property type="entry name" value="Tetratricopeptide repeat domain"/>
    <property type="match status" value="1"/>
</dbReference>
<feature type="repeat" description="TPR" evidence="4">
    <location>
        <begin position="53"/>
        <end position="86"/>
    </location>
</feature>
<dbReference type="CDD" id="cd07185">
    <property type="entry name" value="OmpA_C-like"/>
    <property type="match status" value="1"/>
</dbReference>
<dbReference type="InterPro" id="IPR006664">
    <property type="entry name" value="OMP_bac"/>
</dbReference>
<evidence type="ECO:0000256" key="3">
    <source>
        <dbReference type="ARBA" id="ARBA00023237"/>
    </source>
</evidence>
<keyword evidence="2 5" id="KW-0472">Membrane</keyword>
<gene>
    <name evidence="8" type="ORF">D9O36_06115</name>
</gene>
<dbReference type="Gene3D" id="2.60.40.1120">
    <property type="entry name" value="Carboxypeptidase-like, regulatory domain"/>
    <property type="match status" value="1"/>
</dbReference>
<evidence type="ECO:0000313" key="9">
    <source>
        <dbReference type="Proteomes" id="UP000540519"/>
    </source>
</evidence>
<dbReference type="InterPro" id="IPR011042">
    <property type="entry name" value="6-blade_b-propeller_TolB-like"/>
</dbReference>
<keyword evidence="8" id="KW-0966">Cell projection</keyword>
<feature type="domain" description="OmpA-like" evidence="7">
    <location>
        <begin position="518"/>
        <end position="641"/>
    </location>
</feature>
<reference evidence="8 9" key="1">
    <citation type="journal article" date="2019" name="Mar. Drugs">
        <title>Comparative Genomics and CAZyme Genome Repertoires of Marine Zobellia amurskyensis KMM 3526(T) and Zobellia laminariae KMM 3676(T).</title>
        <authorList>
            <person name="Chernysheva N."/>
            <person name="Bystritskaya E."/>
            <person name="Stenkova A."/>
            <person name="Golovkin I."/>
            <person name="Nedashkovskaya O."/>
            <person name="Isaeva M."/>
        </authorList>
    </citation>
    <scope>NUCLEOTIDE SEQUENCE [LARGE SCALE GENOMIC DNA]</scope>
    <source>
        <strain evidence="8 9">KMM 3526</strain>
    </source>
</reference>
<dbReference type="AlphaFoldDB" id="A0A7X2ZS63"/>
<dbReference type="EMBL" id="RCNR01000008">
    <property type="protein sequence ID" value="MUH35408.1"/>
    <property type="molecule type" value="Genomic_DNA"/>
</dbReference>
<dbReference type="InterPro" id="IPR011990">
    <property type="entry name" value="TPR-like_helical_dom_sf"/>
</dbReference>
<sequence length="650" mass="74247">MKKIILYLFLGAYLSVSAQSKEERANAYFADFKFDKAIELYSDLATEKKRPSLEVIQHLADSYFNMNRYQEAVKWYEKLYLIKGKNVGESNIIKLVQSLKASMKIERADQLLRDFYTDENRLNMMLSQKKHLDSTLAEKEKYETINLAFNSRKSDFGPMFFNDGLIFASARDTIKSNGELYPWNKQPYLDLYITRPDDASYIPEKYLENLESSYHDATLTFSWDGQTVYFTRNYLKKKNKLSANEDGLSNMQILRGTISNNELINVTSLSFNSKDYSCGHPALSPDGRHLYFTSNMPGGYGESDIYVVDLNNDGDVLSDPMNLGPAINTRGREMFPFVSNEVLYFSSDSHYGLGGLDIFGSVISSKTDYSLPLNMGKPLNSNMDDFSFIRVDKKGDGYFASNRSGGKGDDDIYRFEKVKPTDCLEYSGYVLNKQTGEPIANANVELKNAVDELVSVHRTDEFGYYNLILPCNKKNTLVFSKAGFSKEIIIIETGENPEAPSKDNKIYLTPFDSLVEKDGDVEKIKVDPIYFDYDKFDITIRAEIELEKVLFAMEKFPEIKIKIESHTDARGTDDYNLELSDNRAKSTRRYLISKGIDADRIESAHGYGEYRLKNECANGVKCSAEKHFENRRSDFIIVSKQVNEVRNAKK</sequence>
<dbReference type="RefSeq" id="WP_155599244.1">
    <property type="nucleotide sequence ID" value="NZ_RCNR01000008.1"/>
</dbReference>
<keyword evidence="8" id="KW-0969">Cilium</keyword>
<dbReference type="Pfam" id="PF07676">
    <property type="entry name" value="PD40"/>
    <property type="match status" value="2"/>
</dbReference>
<protein>
    <submittedName>
        <fullName evidence="8">Flagellar motor protein MotB</fullName>
    </submittedName>
</protein>
<dbReference type="OrthoDB" id="9809364at2"/>
<keyword evidence="4" id="KW-0802">TPR repeat</keyword>
<dbReference type="InterPro" id="IPR008969">
    <property type="entry name" value="CarboxyPept-like_regulatory"/>
</dbReference>
<evidence type="ECO:0000256" key="6">
    <source>
        <dbReference type="SAM" id="SignalP"/>
    </source>
</evidence>
<evidence type="ECO:0000256" key="5">
    <source>
        <dbReference type="PROSITE-ProRule" id="PRU00473"/>
    </source>
</evidence>
<evidence type="ECO:0000256" key="2">
    <source>
        <dbReference type="ARBA" id="ARBA00023136"/>
    </source>
</evidence>
<dbReference type="InterPro" id="IPR019734">
    <property type="entry name" value="TPR_rpt"/>
</dbReference>
<keyword evidence="3" id="KW-0998">Cell outer membrane</keyword>
<comment type="caution">
    <text evidence="8">The sequence shown here is derived from an EMBL/GenBank/DDBJ whole genome shotgun (WGS) entry which is preliminary data.</text>
</comment>